<accession>A0A1C3N4J1</accession>
<dbReference type="Proteomes" id="UP000199393">
    <property type="component" value="Chromosome I"/>
</dbReference>
<dbReference type="EMBL" id="LT598496">
    <property type="protein sequence ID" value="SBV27501.1"/>
    <property type="molecule type" value="Genomic_DNA"/>
</dbReference>
<name>A0A1C3N4J1_9ACTN</name>
<reference evidence="2" key="1">
    <citation type="submission" date="2016-06" db="EMBL/GenBank/DDBJ databases">
        <authorList>
            <person name="Varghese N."/>
        </authorList>
    </citation>
    <scope>NUCLEOTIDE SEQUENCE [LARGE SCALE GENOMIC DNA]</scope>
    <source>
        <strain evidence="2">DSM 45344</strain>
    </source>
</reference>
<dbReference type="STRING" id="307121.GA0070620_3020"/>
<organism evidence="1 2">
    <name type="scientific">Micromonospora krabiensis</name>
    <dbReference type="NCBI Taxonomy" id="307121"/>
    <lineage>
        <taxon>Bacteria</taxon>
        <taxon>Bacillati</taxon>
        <taxon>Actinomycetota</taxon>
        <taxon>Actinomycetes</taxon>
        <taxon>Micromonosporales</taxon>
        <taxon>Micromonosporaceae</taxon>
        <taxon>Micromonospora</taxon>
    </lineage>
</organism>
<keyword evidence="2" id="KW-1185">Reference proteome</keyword>
<sequence>MDNFLWDGMVMPIQPNDRYQQDTARLRRFPDPGRFPAQPPHHGARAADGTALSWAEVNRLPAGASARRGLGSR</sequence>
<evidence type="ECO:0000313" key="1">
    <source>
        <dbReference type="EMBL" id="SBV27501.1"/>
    </source>
</evidence>
<gene>
    <name evidence="1" type="ORF">GA0070620_3020</name>
</gene>
<evidence type="ECO:0000313" key="2">
    <source>
        <dbReference type="Proteomes" id="UP000199393"/>
    </source>
</evidence>
<dbReference type="AlphaFoldDB" id="A0A1C3N4J1"/>
<proteinExistence type="predicted"/>
<protein>
    <submittedName>
        <fullName evidence="1">Uncharacterized protein</fullName>
    </submittedName>
</protein>